<name>A0A2X2JKQ8_SPHMU</name>
<sequence length="71" mass="8131">MEYFSLLKHRSDEIIKFIANCGIFSLLLKNGQVIHFIPDNPDHFMEWLGSKGIKDIKRQQTNGLQEEGAAV</sequence>
<dbReference type="RefSeq" id="WP_070568130.1">
    <property type="nucleotide sequence ID" value="NZ_CP069793.1"/>
</dbReference>
<dbReference type="Proteomes" id="UP000251241">
    <property type="component" value="Unassembled WGS sequence"/>
</dbReference>
<evidence type="ECO:0000313" key="2">
    <source>
        <dbReference type="Proteomes" id="UP000251241"/>
    </source>
</evidence>
<reference evidence="1 2" key="1">
    <citation type="submission" date="2018-06" db="EMBL/GenBank/DDBJ databases">
        <authorList>
            <consortium name="Pathogen Informatics"/>
            <person name="Doyle S."/>
        </authorList>
    </citation>
    <scope>NUCLEOTIDE SEQUENCE [LARGE SCALE GENOMIC DNA]</scope>
    <source>
        <strain evidence="1 2">NCTC11343</strain>
    </source>
</reference>
<gene>
    <name evidence="1" type="ORF">NCTC11343_04713</name>
</gene>
<dbReference type="GeneID" id="97179626"/>
<protein>
    <submittedName>
        <fullName evidence="1">Uncharacterized protein</fullName>
    </submittedName>
</protein>
<accession>A0A2X2JKQ8</accession>
<evidence type="ECO:0000313" key="1">
    <source>
        <dbReference type="EMBL" id="SPZ92726.1"/>
    </source>
</evidence>
<dbReference type="AlphaFoldDB" id="A0A2X2JKQ8"/>
<proteinExistence type="predicted"/>
<dbReference type="EMBL" id="UAUU01000011">
    <property type="protein sequence ID" value="SPZ92726.1"/>
    <property type="molecule type" value="Genomic_DNA"/>
</dbReference>
<organism evidence="1 2">
    <name type="scientific">Sphingobacterium multivorum</name>
    <dbReference type="NCBI Taxonomy" id="28454"/>
    <lineage>
        <taxon>Bacteria</taxon>
        <taxon>Pseudomonadati</taxon>
        <taxon>Bacteroidota</taxon>
        <taxon>Sphingobacteriia</taxon>
        <taxon>Sphingobacteriales</taxon>
        <taxon>Sphingobacteriaceae</taxon>
        <taxon>Sphingobacterium</taxon>
    </lineage>
</organism>